<dbReference type="EMBL" id="CM023486">
    <property type="protein sequence ID" value="KAH6929084.1"/>
    <property type="molecule type" value="Genomic_DNA"/>
</dbReference>
<keyword evidence="2" id="KW-1185">Reference proteome</keyword>
<sequence>MRAHFTERRPACRVYVYVFAASRISPIHAVFPAIHVTHRVKTSRSVLLGGIRPCNHADHAFDFPPQPSKKAQQRLLRSESCCGRMAGRKRFTLSNDIGMVKEVLNLNPFLDSAHWTTIAERLSELWRRTVTARTIKERINLILTRFLRDEKKKVKSSGTEEEESELLNLLQQLADLAHECGYNPPRSTLRSARRESTKSRGNGRRDDSRARARRPEVVDPREEAALAAFDASLTGNEEEGDLQAEGGAALCSGPSLAARHPPNTVATPVPSPAASPLASSPAGNPSARMSPPDIRTGEDRLETSARTPLQELPVDLRQQPLQGSIARVSPNAGNAAAARRSTPLRGRGALRQGEATVAILETRCEQEAAMESRRLRLEEDRLVFEMKRHNDNVRLREMELRQRKADLEAKTRLKELELQQRRIEQEALAEERRQNRSHQEAQLEIIKALLNK</sequence>
<accession>A0ACB7S5B3</accession>
<dbReference type="Proteomes" id="UP000821845">
    <property type="component" value="Chromosome 6"/>
</dbReference>
<organism evidence="1 2">
    <name type="scientific">Hyalomma asiaticum</name>
    <name type="common">Tick</name>
    <dbReference type="NCBI Taxonomy" id="266040"/>
    <lineage>
        <taxon>Eukaryota</taxon>
        <taxon>Metazoa</taxon>
        <taxon>Ecdysozoa</taxon>
        <taxon>Arthropoda</taxon>
        <taxon>Chelicerata</taxon>
        <taxon>Arachnida</taxon>
        <taxon>Acari</taxon>
        <taxon>Parasitiformes</taxon>
        <taxon>Ixodida</taxon>
        <taxon>Ixodoidea</taxon>
        <taxon>Ixodidae</taxon>
        <taxon>Hyalomminae</taxon>
        <taxon>Hyalomma</taxon>
    </lineage>
</organism>
<comment type="caution">
    <text evidence="1">The sequence shown here is derived from an EMBL/GenBank/DDBJ whole genome shotgun (WGS) entry which is preliminary data.</text>
</comment>
<proteinExistence type="predicted"/>
<evidence type="ECO:0000313" key="1">
    <source>
        <dbReference type="EMBL" id="KAH6929084.1"/>
    </source>
</evidence>
<evidence type="ECO:0000313" key="2">
    <source>
        <dbReference type="Proteomes" id="UP000821845"/>
    </source>
</evidence>
<protein>
    <submittedName>
        <fullName evidence="1">Uncharacterized protein</fullName>
    </submittedName>
</protein>
<name>A0ACB7S5B3_HYAAI</name>
<reference evidence="1" key="1">
    <citation type="submission" date="2020-05" db="EMBL/GenBank/DDBJ databases">
        <title>Large-scale comparative analyses of tick genomes elucidate their genetic diversity and vector capacities.</title>
        <authorList>
            <person name="Jia N."/>
            <person name="Wang J."/>
            <person name="Shi W."/>
            <person name="Du L."/>
            <person name="Sun Y."/>
            <person name="Zhan W."/>
            <person name="Jiang J."/>
            <person name="Wang Q."/>
            <person name="Zhang B."/>
            <person name="Ji P."/>
            <person name="Sakyi L.B."/>
            <person name="Cui X."/>
            <person name="Yuan T."/>
            <person name="Jiang B."/>
            <person name="Yang W."/>
            <person name="Lam T.T.-Y."/>
            <person name="Chang Q."/>
            <person name="Ding S."/>
            <person name="Wang X."/>
            <person name="Zhu J."/>
            <person name="Ruan X."/>
            <person name="Zhao L."/>
            <person name="Wei J."/>
            <person name="Que T."/>
            <person name="Du C."/>
            <person name="Cheng J."/>
            <person name="Dai P."/>
            <person name="Han X."/>
            <person name="Huang E."/>
            <person name="Gao Y."/>
            <person name="Liu J."/>
            <person name="Shao H."/>
            <person name="Ye R."/>
            <person name="Li L."/>
            <person name="Wei W."/>
            <person name="Wang X."/>
            <person name="Wang C."/>
            <person name="Yang T."/>
            <person name="Huo Q."/>
            <person name="Li W."/>
            <person name="Guo W."/>
            <person name="Chen H."/>
            <person name="Zhou L."/>
            <person name="Ni X."/>
            <person name="Tian J."/>
            <person name="Zhou Y."/>
            <person name="Sheng Y."/>
            <person name="Liu T."/>
            <person name="Pan Y."/>
            <person name="Xia L."/>
            <person name="Li J."/>
            <person name="Zhao F."/>
            <person name="Cao W."/>
        </authorList>
    </citation>
    <scope>NUCLEOTIDE SEQUENCE</scope>
    <source>
        <strain evidence="1">Hyas-2018</strain>
    </source>
</reference>
<gene>
    <name evidence="1" type="ORF">HPB50_023275</name>
</gene>